<protein>
    <submittedName>
        <fullName evidence="1">Uncharacterized protein</fullName>
    </submittedName>
</protein>
<proteinExistence type="predicted"/>
<accession>A0AC59ZV64</accession>
<sequence>MPRHLRSVPVPIWSVPCPQGLPSLSCCPVCHSEGTPSCLLSISARGLVSAWCLHWFHSGIGLYLDQPCAQRASVDQCCPGERCAPPCPVWHTSWQAWGAVGLRPAAGAWLSAGPLTPESTQLPTLPSGISRLRPLPA</sequence>
<organism evidence="1 2">
    <name type="scientific">Rangifer tarandus platyrhynchus</name>
    <name type="common">Svalbard reindeer</name>
    <dbReference type="NCBI Taxonomy" id="3082113"/>
    <lineage>
        <taxon>Eukaryota</taxon>
        <taxon>Metazoa</taxon>
        <taxon>Chordata</taxon>
        <taxon>Craniata</taxon>
        <taxon>Vertebrata</taxon>
        <taxon>Euteleostomi</taxon>
        <taxon>Mammalia</taxon>
        <taxon>Eutheria</taxon>
        <taxon>Laurasiatheria</taxon>
        <taxon>Artiodactyla</taxon>
        <taxon>Ruminantia</taxon>
        <taxon>Pecora</taxon>
        <taxon>Cervidae</taxon>
        <taxon>Odocoileinae</taxon>
        <taxon>Rangifer</taxon>
    </lineage>
</organism>
<name>A0AC59ZV64_RANTA</name>
<dbReference type="Proteomes" id="UP001162501">
    <property type="component" value="Chromosome 4"/>
</dbReference>
<evidence type="ECO:0000313" key="2">
    <source>
        <dbReference type="Proteomes" id="UP001162501"/>
    </source>
</evidence>
<gene>
    <name evidence="1" type="ORF">MRATA1EN22A_LOCUS23506</name>
</gene>
<dbReference type="EMBL" id="OX596088">
    <property type="protein sequence ID" value="CAN0516202.1"/>
    <property type="molecule type" value="Genomic_DNA"/>
</dbReference>
<reference evidence="1" key="2">
    <citation type="submission" date="2025-03" db="EMBL/GenBank/DDBJ databases">
        <authorList>
            <consortium name="ELIXIR-Norway"/>
            <consortium name="Elixir Norway"/>
        </authorList>
    </citation>
    <scope>NUCLEOTIDE SEQUENCE</scope>
</reference>
<reference evidence="1" key="1">
    <citation type="submission" date="2023-05" db="EMBL/GenBank/DDBJ databases">
        <authorList>
            <consortium name="ELIXIR-Norway"/>
        </authorList>
    </citation>
    <scope>NUCLEOTIDE SEQUENCE</scope>
</reference>
<evidence type="ECO:0000313" key="1">
    <source>
        <dbReference type="EMBL" id="CAN0516202.1"/>
    </source>
</evidence>